<evidence type="ECO:0000256" key="3">
    <source>
        <dbReference type="ARBA" id="ARBA00023140"/>
    </source>
</evidence>
<reference evidence="5 6" key="1">
    <citation type="submission" date="2016-07" db="EMBL/GenBank/DDBJ databases">
        <title>Pervasive Adenine N6-methylation of Active Genes in Fungi.</title>
        <authorList>
            <consortium name="DOE Joint Genome Institute"/>
            <person name="Mondo S.J."/>
            <person name="Dannebaum R.O."/>
            <person name="Kuo R.C."/>
            <person name="Labutti K."/>
            <person name="Haridas S."/>
            <person name="Kuo A."/>
            <person name="Salamov A."/>
            <person name="Ahrendt S.R."/>
            <person name="Lipzen A."/>
            <person name="Sullivan W."/>
            <person name="Andreopoulos W.B."/>
            <person name="Clum A."/>
            <person name="Lindquist E."/>
            <person name="Daum C."/>
            <person name="Ramamoorthy G.K."/>
            <person name="Gryganskyi A."/>
            <person name="Culley D."/>
            <person name="Magnuson J.K."/>
            <person name="James T.Y."/>
            <person name="O'Malley M.A."/>
            <person name="Stajich J.E."/>
            <person name="Spatafora J.W."/>
            <person name="Visel A."/>
            <person name="Grigoriev I.V."/>
        </authorList>
    </citation>
    <scope>NUCLEOTIDE SEQUENCE [LARGE SCALE GENOMIC DNA]</scope>
    <source>
        <strain evidence="5 6">NRRL 3301</strain>
    </source>
</reference>
<evidence type="ECO:0000313" key="5">
    <source>
        <dbReference type="EMBL" id="ORX58675.1"/>
    </source>
</evidence>
<dbReference type="PANTHER" id="PTHR12652">
    <property type="entry name" value="PEROXISOMAL BIOGENESIS FACTOR 11"/>
    <property type="match status" value="1"/>
</dbReference>
<evidence type="ECO:0000256" key="1">
    <source>
        <dbReference type="ARBA" id="ARBA00022593"/>
    </source>
</evidence>
<comment type="subcellular location">
    <subcellularLocation>
        <location evidence="4">Peroxisome membrane</location>
    </subcellularLocation>
</comment>
<dbReference type="Pfam" id="PF05648">
    <property type="entry name" value="PEX11"/>
    <property type="match status" value="1"/>
</dbReference>
<dbReference type="OrthoDB" id="411017at2759"/>
<dbReference type="InterPro" id="IPR008733">
    <property type="entry name" value="PEX11"/>
</dbReference>
<evidence type="ECO:0008006" key="7">
    <source>
        <dbReference type="Google" id="ProtNLM"/>
    </source>
</evidence>
<keyword evidence="1" id="KW-0962">Peroxisome biogenesis</keyword>
<evidence type="ECO:0000256" key="2">
    <source>
        <dbReference type="ARBA" id="ARBA00023136"/>
    </source>
</evidence>
<organism evidence="5 6">
    <name type="scientific">Hesseltinella vesiculosa</name>
    <dbReference type="NCBI Taxonomy" id="101127"/>
    <lineage>
        <taxon>Eukaryota</taxon>
        <taxon>Fungi</taxon>
        <taxon>Fungi incertae sedis</taxon>
        <taxon>Mucoromycota</taxon>
        <taxon>Mucoromycotina</taxon>
        <taxon>Mucoromycetes</taxon>
        <taxon>Mucorales</taxon>
        <taxon>Cunninghamellaceae</taxon>
        <taxon>Hesseltinella</taxon>
    </lineage>
</organism>
<dbReference type="EMBL" id="MCGT01000006">
    <property type="protein sequence ID" value="ORX58675.1"/>
    <property type="molecule type" value="Genomic_DNA"/>
</dbReference>
<gene>
    <name evidence="5" type="ORF">DM01DRAFT_1333292</name>
</gene>
<name>A0A1X2GPE7_9FUNG</name>
<keyword evidence="6" id="KW-1185">Reference proteome</keyword>
<comment type="caution">
    <text evidence="5">The sequence shown here is derived from an EMBL/GenBank/DDBJ whole genome shotgun (WGS) entry which is preliminary data.</text>
</comment>
<dbReference type="PANTHER" id="PTHR12652:SF19">
    <property type="entry name" value="PEROXISOMAL BIOGENESIS FACTOR 11"/>
    <property type="match status" value="1"/>
</dbReference>
<dbReference type="STRING" id="101127.A0A1X2GPE7"/>
<keyword evidence="2" id="KW-0472">Membrane</keyword>
<protein>
    <recommendedName>
        <fullName evidence="7">Peroxisomal biogenesis factor 11</fullName>
    </recommendedName>
</protein>
<evidence type="ECO:0000256" key="4">
    <source>
        <dbReference type="ARBA" id="ARBA00046271"/>
    </source>
</evidence>
<sequence length="191" mass="21992">MYISELEGRDKSIKIIQYSFKLLLHYRLVNAKRWSGMVSQFSQTRKILRVGHCLGTLRDMQTSHSLWEWLVLFNTLGNEIGDDIYCFYKMGVVPPRLGKKAELVSIYCWFVGIWIDLHQAVLALQKIKGNDPETNEKRIMAQVSCVKLMMDGIFCTCDILEPSNSAVVQAWSGFFSGCLSGYKLWHKVSKR</sequence>
<evidence type="ECO:0000313" key="6">
    <source>
        <dbReference type="Proteomes" id="UP000242146"/>
    </source>
</evidence>
<proteinExistence type="predicted"/>
<dbReference type="Proteomes" id="UP000242146">
    <property type="component" value="Unassembled WGS sequence"/>
</dbReference>
<keyword evidence="3" id="KW-0576">Peroxisome</keyword>
<accession>A0A1X2GPE7</accession>
<dbReference type="AlphaFoldDB" id="A0A1X2GPE7"/>
<dbReference type="GO" id="GO:0005778">
    <property type="term" value="C:peroxisomal membrane"/>
    <property type="evidence" value="ECO:0007669"/>
    <property type="project" value="UniProtKB-SubCell"/>
</dbReference>
<dbReference type="GO" id="GO:0016559">
    <property type="term" value="P:peroxisome fission"/>
    <property type="evidence" value="ECO:0007669"/>
    <property type="project" value="InterPro"/>
</dbReference>